<comment type="caution">
    <text evidence="2">The sequence shown here is derived from an EMBL/GenBank/DDBJ whole genome shotgun (WGS) entry which is preliminary data.</text>
</comment>
<protein>
    <submittedName>
        <fullName evidence="2">AMP-binding protein</fullName>
    </submittedName>
</protein>
<reference evidence="2 3" key="1">
    <citation type="submission" date="2021-10" db="EMBL/GenBank/DDBJ databases">
        <title>Streptomyces sp. strain SMC 277, a novel streptomycete isolated from soil.</title>
        <authorList>
            <person name="Chanama M."/>
        </authorList>
    </citation>
    <scope>NUCLEOTIDE SEQUENCE [LARGE SCALE GENOMIC DNA]</scope>
    <source>
        <strain evidence="2 3">SMC 277</strain>
    </source>
</reference>
<organism evidence="2 3">
    <name type="scientific">Streptomyces antimicrobicus</name>
    <dbReference type="NCBI Taxonomy" id="2883108"/>
    <lineage>
        <taxon>Bacteria</taxon>
        <taxon>Bacillati</taxon>
        <taxon>Actinomycetota</taxon>
        <taxon>Actinomycetes</taxon>
        <taxon>Kitasatosporales</taxon>
        <taxon>Streptomycetaceae</taxon>
        <taxon>Streptomyces</taxon>
    </lineage>
</organism>
<feature type="domain" description="AMP-dependent synthetase/ligase" evidence="1">
    <location>
        <begin position="44"/>
        <end position="141"/>
    </location>
</feature>
<evidence type="ECO:0000259" key="1">
    <source>
        <dbReference type="Pfam" id="PF00501"/>
    </source>
</evidence>
<dbReference type="RefSeq" id="WP_226725245.1">
    <property type="nucleotide sequence ID" value="NZ_JAJAUY010000009.1"/>
</dbReference>
<gene>
    <name evidence="2" type="ORF">LG632_04040</name>
</gene>
<dbReference type="InterPro" id="IPR042099">
    <property type="entry name" value="ANL_N_sf"/>
</dbReference>
<dbReference type="Gene3D" id="3.40.50.12780">
    <property type="entry name" value="N-terminal domain of ligase-like"/>
    <property type="match status" value="1"/>
</dbReference>
<dbReference type="Pfam" id="PF00501">
    <property type="entry name" value="AMP-binding"/>
    <property type="match status" value="2"/>
</dbReference>
<name>A0ABS8B1W2_9ACTN</name>
<dbReference type="InterPro" id="IPR000873">
    <property type="entry name" value="AMP-dep_synth/lig_dom"/>
</dbReference>
<dbReference type="PANTHER" id="PTHR45527">
    <property type="entry name" value="NONRIBOSOMAL PEPTIDE SYNTHETASE"/>
    <property type="match status" value="1"/>
</dbReference>
<dbReference type="Proteomes" id="UP001199054">
    <property type="component" value="Unassembled WGS sequence"/>
</dbReference>
<dbReference type="EMBL" id="JAJAUY010000009">
    <property type="protein sequence ID" value="MCB5178562.1"/>
    <property type="molecule type" value="Genomic_DNA"/>
</dbReference>
<sequence length="331" mass="34912">MNPTPEQPELEQLSAELAGLLERLGLDPAGERPARRDRIDVRFAAVAAAHPGRIAAQDAEDTATYLELELLADDIARRLSGRAGPGEAVAVRARRTCAAAAAVVGVMRSGAAVLPLEPGHNPGLQEFLMRDSGAEMVLSDSGLLRDEIPVAKAGPFVVAVRPEQAVRRQLPERTAFLALPSAGGNPGRALSVEPVTHLDVLSWVDVALPTLEAGPDDVWTSYHSMSLDLGMREMWGPLLSGARAVVVDRDTACDAREFARTLTAHGVTVLTQLPSALARLTTAAAGTRIPSLRHVVLAGEPVPPSCPAAWHTAAIAPQATVWDLTGPPTRV</sequence>
<keyword evidence="3" id="KW-1185">Reference proteome</keyword>
<evidence type="ECO:0000313" key="2">
    <source>
        <dbReference type="EMBL" id="MCB5178562.1"/>
    </source>
</evidence>
<evidence type="ECO:0000313" key="3">
    <source>
        <dbReference type="Proteomes" id="UP001199054"/>
    </source>
</evidence>
<dbReference type="PANTHER" id="PTHR45527:SF1">
    <property type="entry name" value="FATTY ACID SYNTHASE"/>
    <property type="match status" value="1"/>
</dbReference>
<accession>A0ABS8B1W2</accession>
<dbReference type="SUPFAM" id="SSF56801">
    <property type="entry name" value="Acetyl-CoA synthetase-like"/>
    <property type="match status" value="1"/>
</dbReference>
<feature type="domain" description="AMP-dependent synthetase/ligase" evidence="1">
    <location>
        <begin position="197"/>
        <end position="315"/>
    </location>
</feature>
<proteinExistence type="predicted"/>